<evidence type="ECO:0000313" key="2">
    <source>
        <dbReference type="Proteomes" id="UP000076842"/>
    </source>
</evidence>
<proteinExistence type="predicted"/>
<dbReference type="InParanoid" id="A0A165IT85"/>
<accession>A0A165IT85</accession>
<organism evidence="1 2">
    <name type="scientific">Calocera cornea HHB12733</name>
    <dbReference type="NCBI Taxonomy" id="1353952"/>
    <lineage>
        <taxon>Eukaryota</taxon>
        <taxon>Fungi</taxon>
        <taxon>Dikarya</taxon>
        <taxon>Basidiomycota</taxon>
        <taxon>Agaricomycotina</taxon>
        <taxon>Dacrymycetes</taxon>
        <taxon>Dacrymycetales</taxon>
        <taxon>Dacrymycetaceae</taxon>
        <taxon>Calocera</taxon>
    </lineage>
</organism>
<dbReference type="Proteomes" id="UP000076842">
    <property type="component" value="Unassembled WGS sequence"/>
</dbReference>
<name>A0A165IT85_9BASI</name>
<sequence>MTAEHAYATSKFSTVSPFAPLARRTNSQRVGAPVPPSWLPISRLSSLLSPYLPTVGKCNGLALFSPRPRLSRAAHPAGRSAIRQSQRYDCLSAARPRTYPGQARLFNVRYHLGRLLLMILSVHPRICSKAPVSLASTLRLRRVGGRSESL</sequence>
<gene>
    <name evidence="1" type="ORF">CALCODRAFT_72577</name>
</gene>
<reference evidence="1 2" key="1">
    <citation type="journal article" date="2016" name="Mol. Biol. Evol.">
        <title>Comparative Genomics of Early-Diverging Mushroom-Forming Fungi Provides Insights into the Origins of Lignocellulose Decay Capabilities.</title>
        <authorList>
            <person name="Nagy L.G."/>
            <person name="Riley R."/>
            <person name="Tritt A."/>
            <person name="Adam C."/>
            <person name="Daum C."/>
            <person name="Floudas D."/>
            <person name="Sun H."/>
            <person name="Yadav J.S."/>
            <person name="Pangilinan J."/>
            <person name="Larsson K.H."/>
            <person name="Matsuura K."/>
            <person name="Barry K."/>
            <person name="Labutti K."/>
            <person name="Kuo R."/>
            <person name="Ohm R.A."/>
            <person name="Bhattacharya S.S."/>
            <person name="Shirouzu T."/>
            <person name="Yoshinaga Y."/>
            <person name="Martin F.M."/>
            <person name="Grigoriev I.V."/>
            <person name="Hibbett D.S."/>
        </authorList>
    </citation>
    <scope>NUCLEOTIDE SEQUENCE [LARGE SCALE GENOMIC DNA]</scope>
    <source>
        <strain evidence="1 2">HHB12733</strain>
    </source>
</reference>
<keyword evidence="2" id="KW-1185">Reference proteome</keyword>
<dbReference type="EMBL" id="KV423927">
    <property type="protein sequence ID" value="KZT60949.1"/>
    <property type="molecule type" value="Genomic_DNA"/>
</dbReference>
<protein>
    <submittedName>
        <fullName evidence="1">Uncharacterized protein</fullName>
    </submittedName>
</protein>
<dbReference type="AlphaFoldDB" id="A0A165IT85"/>
<evidence type="ECO:0000313" key="1">
    <source>
        <dbReference type="EMBL" id="KZT60949.1"/>
    </source>
</evidence>